<name>A0A9J6ENN8_RHIMP</name>
<organism evidence="2 3">
    <name type="scientific">Rhipicephalus microplus</name>
    <name type="common">Cattle tick</name>
    <name type="synonym">Boophilus microplus</name>
    <dbReference type="NCBI Taxonomy" id="6941"/>
    <lineage>
        <taxon>Eukaryota</taxon>
        <taxon>Metazoa</taxon>
        <taxon>Ecdysozoa</taxon>
        <taxon>Arthropoda</taxon>
        <taxon>Chelicerata</taxon>
        <taxon>Arachnida</taxon>
        <taxon>Acari</taxon>
        <taxon>Parasitiformes</taxon>
        <taxon>Ixodida</taxon>
        <taxon>Ixodoidea</taxon>
        <taxon>Ixodidae</taxon>
        <taxon>Rhipicephalinae</taxon>
        <taxon>Rhipicephalus</taxon>
        <taxon>Boophilus</taxon>
    </lineage>
</organism>
<reference evidence="2" key="1">
    <citation type="journal article" date="2020" name="Cell">
        <title>Large-Scale Comparative Analyses of Tick Genomes Elucidate Their Genetic Diversity and Vector Capacities.</title>
        <authorList>
            <consortium name="Tick Genome and Microbiome Consortium (TIGMIC)"/>
            <person name="Jia N."/>
            <person name="Wang J."/>
            <person name="Shi W."/>
            <person name="Du L."/>
            <person name="Sun Y."/>
            <person name="Zhan W."/>
            <person name="Jiang J.F."/>
            <person name="Wang Q."/>
            <person name="Zhang B."/>
            <person name="Ji P."/>
            <person name="Bell-Sakyi L."/>
            <person name="Cui X.M."/>
            <person name="Yuan T.T."/>
            <person name="Jiang B.G."/>
            <person name="Yang W.F."/>
            <person name="Lam T.T."/>
            <person name="Chang Q.C."/>
            <person name="Ding S.J."/>
            <person name="Wang X.J."/>
            <person name="Zhu J.G."/>
            <person name="Ruan X.D."/>
            <person name="Zhao L."/>
            <person name="Wei J.T."/>
            <person name="Ye R.Z."/>
            <person name="Que T.C."/>
            <person name="Du C.H."/>
            <person name="Zhou Y.H."/>
            <person name="Cheng J.X."/>
            <person name="Dai P.F."/>
            <person name="Guo W.B."/>
            <person name="Han X.H."/>
            <person name="Huang E.J."/>
            <person name="Li L.F."/>
            <person name="Wei W."/>
            <person name="Gao Y.C."/>
            <person name="Liu J.Z."/>
            <person name="Shao H.Z."/>
            <person name="Wang X."/>
            <person name="Wang C.C."/>
            <person name="Yang T.C."/>
            <person name="Huo Q.B."/>
            <person name="Li W."/>
            <person name="Chen H.Y."/>
            <person name="Chen S.E."/>
            <person name="Zhou L.G."/>
            <person name="Ni X.B."/>
            <person name="Tian J.H."/>
            <person name="Sheng Y."/>
            <person name="Liu T."/>
            <person name="Pan Y.S."/>
            <person name="Xia L.Y."/>
            <person name="Li J."/>
            <person name="Zhao F."/>
            <person name="Cao W.C."/>
        </authorList>
    </citation>
    <scope>NUCLEOTIDE SEQUENCE</scope>
    <source>
        <strain evidence="2">Rmic-2018</strain>
    </source>
</reference>
<accession>A0A9J6ENN8</accession>
<dbReference type="EMBL" id="JABSTU010000003">
    <property type="protein sequence ID" value="KAH8035640.1"/>
    <property type="molecule type" value="Genomic_DNA"/>
</dbReference>
<dbReference type="AlphaFoldDB" id="A0A9J6ENN8"/>
<evidence type="ECO:0000313" key="3">
    <source>
        <dbReference type="Proteomes" id="UP000821866"/>
    </source>
</evidence>
<keyword evidence="3" id="KW-1185">Reference proteome</keyword>
<sequence length="372" mass="38051">MQNPMVPHPPSGAPGSPTTGSATFGRTPSTTVVVNLSRERLNRGGARPIFPSSSALPVLQNMQRVQQQGVMGTGQQSVGPIQQSNLFQQTGSFGQQGSLGSVLPGMQGTMGGLPGLQGLQGLPQGITGMQQNVPSLMGQATIGAPPGNMSIGVNLGMGLQQQQQSQLNNLLAQQQAASNLLGGQRSSLLGGQQSGLIGQQSSLLGQQSSLLGQQSNLLAALQAQQQNRMLGQQGSGQLMGMGQLGGANQLGMTNNMLTGSMSSNPQMGLLSANLMSSSPQIGQQKSQIALNALMPASSRASKPMLQAMETLQGGSPGMQGISSSPAIPGTPAPIVMSQPITNAGLAPQMQHLLLKGLPGYTSTLVLILVPQE</sequence>
<feature type="compositionally biased region" description="Pro residues" evidence="1">
    <location>
        <begin position="1"/>
        <end position="12"/>
    </location>
</feature>
<proteinExistence type="predicted"/>
<gene>
    <name evidence="2" type="ORF">HPB51_007884</name>
</gene>
<evidence type="ECO:0000313" key="2">
    <source>
        <dbReference type="EMBL" id="KAH8035640.1"/>
    </source>
</evidence>
<protein>
    <submittedName>
        <fullName evidence="2">Uncharacterized protein</fullName>
    </submittedName>
</protein>
<comment type="caution">
    <text evidence="2">The sequence shown here is derived from an EMBL/GenBank/DDBJ whole genome shotgun (WGS) entry which is preliminary data.</text>
</comment>
<feature type="region of interest" description="Disordered" evidence="1">
    <location>
        <begin position="310"/>
        <end position="332"/>
    </location>
</feature>
<feature type="region of interest" description="Disordered" evidence="1">
    <location>
        <begin position="1"/>
        <end position="30"/>
    </location>
</feature>
<feature type="compositionally biased region" description="Low complexity" evidence="1">
    <location>
        <begin position="13"/>
        <end position="23"/>
    </location>
</feature>
<reference evidence="2" key="2">
    <citation type="submission" date="2021-09" db="EMBL/GenBank/DDBJ databases">
        <authorList>
            <person name="Jia N."/>
            <person name="Wang J."/>
            <person name="Shi W."/>
            <person name="Du L."/>
            <person name="Sun Y."/>
            <person name="Zhan W."/>
            <person name="Jiang J."/>
            <person name="Wang Q."/>
            <person name="Zhang B."/>
            <person name="Ji P."/>
            <person name="Sakyi L.B."/>
            <person name="Cui X."/>
            <person name="Yuan T."/>
            <person name="Jiang B."/>
            <person name="Yang W."/>
            <person name="Lam T.T.-Y."/>
            <person name="Chang Q."/>
            <person name="Ding S."/>
            <person name="Wang X."/>
            <person name="Zhu J."/>
            <person name="Ruan X."/>
            <person name="Zhao L."/>
            <person name="Wei J."/>
            <person name="Que T."/>
            <person name="Du C."/>
            <person name="Cheng J."/>
            <person name="Dai P."/>
            <person name="Han X."/>
            <person name="Huang E."/>
            <person name="Gao Y."/>
            <person name="Liu J."/>
            <person name="Shao H."/>
            <person name="Ye R."/>
            <person name="Li L."/>
            <person name="Wei W."/>
            <person name="Wang X."/>
            <person name="Wang C."/>
            <person name="Huo Q."/>
            <person name="Li W."/>
            <person name="Guo W."/>
            <person name="Chen H."/>
            <person name="Chen S."/>
            <person name="Zhou L."/>
            <person name="Zhou L."/>
            <person name="Ni X."/>
            <person name="Tian J."/>
            <person name="Zhou Y."/>
            <person name="Sheng Y."/>
            <person name="Liu T."/>
            <person name="Pan Y."/>
            <person name="Xia L."/>
            <person name="Li J."/>
            <person name="Zhao F."/>
            <person name="Cao W."/>
        </authorList>
    </citation>
    <scope>NUCLEOTIDE SEQUENCE</scope>
    <source>
        <strain evidence="2">Rmic-2018</strain>
        <tissue evidence="2">Larvae</tissue>
    </source>
</reference>
<evidence type="ECO:0000256" key="1">
    <source>
        <dbReference type="SAM" id="MobiDB-lite"/>
    </source>
</evidence>
<dbReference type="Proteomes" id="UP000821866">
    <property type="component" value="Chromosome 11"/>
</dbReference>